<dbReference type="OrthoDB" id="5294844at2"/>
<dbReference type="PANTHER" id="PTHR48207:SF3">
    <property type="entry name" value="SUCCINATE--HYDROXYMETHYLGLUTARATE COA-TRANSFERASE"/>
    <property type="match status" value="1"/>
</dbReference>
<dbReference type="InterPro" id="IPR044855">
    <property type="entry name" value="CoA-Trfase_III_dom3_sf"/>
</dbReference>
<sequence>MRRPLEGIKVLDLTHGVAGPYCTMVLGDLGADIVKIEKPERGDATRYMNVSEKFHSDIPRVGGDYFLAVNRNKRSVAIEMKSEDGRKLCEELAAWADVVVQNFRPGVTQRLGLDYESLKRFNPKLIYANISAYGASGELSEKAGMDIAVQARSGVMRITGAVNSDEPLRPGASIADFGGGIYLVAGLLAALFDRERTGRGQEVSVSLLDATMSLLINYSVAVMDGGANVRPLGSGHPQLVPYQAFPTSDGFVVVATGTNKTYRTMCDAIGCSSLAVDERFASNQSRVLNRAEMVDALSAVFRQQTCARWIEILEAADVPCAPVNELSDAFEELKTTSPDMVKTVEHAALGKLSQLGVPFRFSDCGGDIRKPPPMLGEHTDEVLAQLLGRSPDAIASLRERKVI</sequence>
<dbReference type="EMBL" id="FPBH01000009">
    <property type="protein sequence ID" value="SFU09233.1"/>
    <property type="molecule type" value="Genomic_DNA"/>
</dbReference>
<dbReference type="Pfam" id="PF02515">
    <property type="entry name" value="CoA_transf_3"/>
    <property type="match status" value="1"/>
</dbReference>
<reference evidence="2 3" key="1">
    <citation type="submission" date="2016-10" db="EMBL/GenBank/DDBJ databases">
        <authorList>
            <person name="de Groot N.N."/>
        </authorList>
    </citation>
    <scope>NUCLEOTIDE SEQUENCE [LARGE SCALE GENOMIC DNA]</scope>
    <source>
        <strain evidence="2 3">LMG 27731</strain>
    </source>
</reference>
<organism evidence="2 3">
    <name type="scientific">Paraburkholderia aspalathi</name>
    <dbReference type="NCBI Taxonomy" id="1324617"/>
    <lineage>
        <taxon>Bacteria</taxon>
        <taxon>Pseudomonadati</taxon>
        <taxon>Pseudomonadota</taxon>
        <taxon>Betaproteobacteria</taxon>
        <taxon>Burkholderiales</taxon>
        <taxon>Burkholderiaceae</taxon>
        <taxon>Paraburkholderia</taxon>
    </lineage>
</organism>
<dbReference type="Proteomes" id="UP000198844">
    <property type="component" value="Unassembled WGS sequence"/>
</dbReference>
<gene>
    <name evidence="2" type="ORF">SAMN05192563_1009141</name>
</gene>
<dbReference type="Gene3D" id="3.30.1540.10">
    <property type="entry name" value="formyl-coa transferase, domain 3"/>
    <property type="match status" value="1"/>
</dbReference>
<dbReference type="SUPFAM" id="SSF89796">
    <property type="entry name" value="CoA-transferase family III (CaiB/BaiF)"/>
    <property type="match status" value="1"/>
</dbReference>
<evidence type="ECO:0000313" key="3">
    <source>
        <dbReference type="Proteomes" id="UP000198844"/>
    </source>
</evidence>
<dbReference type="GO" id="GO:0008410">
    <property type="term" value="F:CoA-transferase activity"/>
    <property type="evidence" value="ECO:0007669"/>
    <property type="project" value="TreeGrafter"/>
</dbReference>
<proteinExistence type="predicted"/>
<dbReference type="AlphaFoldDB" id="A0A1I7DBX4"/>
<dbReference type="Gene3D" id="3.40.50.10540">
    <property type="entry name" value="Crotonobetainyl-coa:carnitine coa-transferase, domain 1"/>
    <property type="match status" value="1"/>
</dbReference>
<dbReference type="InterPro" id="IPR050483">
    <property type="entry name" value="CoA-transferase_III_domain"/>
</dbReference>
<evidence type="ECO:0000256" key="1">
    <source>
        <dbReference type="ARBA" id="ARBA00022679"/>
    </source>
</evidence>
<dbReference type="InterPro" id="IPR003673">
    <property type="entry name" value="CoA-Trfase_fam_III"/>
</dbReference>
<accession>A0A1I7DBX4</accession>
<evidence type="ECO:0000313" key="2">
    <source>
        <dbReference type="EMBL" id="SFU09233.1"/>
    </source>
</evidence>
<dbReference type="PANTHER" id="PTHR48207">
    <property type="entry name" value="SUCCINATE--HYDROXYMETHYLGLUTARATE COA-TRANSFERASE"/>
    <property type="match status" value="1"/>
</dbReference>
<dbReference type="RefSeq" id="WP_093635275.1">
    <property type="nucleotide sequence ID" value="NZ_FPBH01000009.1"/>
</dbReference>
<dbReference type="InterPro" id="IPR023606">
    <property type="entry name" value="CoA-Trfase_III_dom_1_sf"/>
</dbReference>
<keyword evidence="1 2" id="KW-0808">Transferase</keyword>
<protein>
    <submittedName>
        <fullName evidence="2">Formyl-CoA transferase/CoA:oxalate CoA-transferase</fullName>
    </submittedName>
</protein>
<name>A0A1I7DBX4_9BURK</name>